<dbReference type="InterPro" id="IPR036583">
    <property type="entry name" value="23S_rRNA_IVS_sf"/>
</dbReference>
<dbReference type="PANTHER" id="PTHR38471">
    <property type="entry name" value="FOUR HELIX BUNDLE PROTEIN"/>
    <property type="match status" value="1"/>
</dbReference>
<dbReference type="PANTHER" id="PTHR38471:SF2">
    <property type="entry name" value="FOUR HELIX BUNDLE PROTEIN"/>
    <property type="match status" value="1"/>
</dbReference>
<dbReference type="EMBL" id="PFPA01000035">
    <property type="protein sequence ID" value="PIZ88186.1"/>
    <property type="molecule type" value="Genomic_DNA"/>
</dbReference>
<comment type="caution">
    <text evidence="1">The sequence shown here is derived from an EMBL/GenBank/DDBJ whole genome shotgun (WGS) entry which is preliminary data.</text>
</comment>
<dbReference type="Gene3D" id="1.20.1440.60">
    <property type="entry name" value="23S rRNA-intervening sequence"/>
    <property type="match status" value="1"/>
</dbReference>
<dbReference type="InterPro" id="IPR012657">
    <property type="entry name" value="23S_rRNA-intervening_sequence"/>
</dbReference>
<dbReference type="AlphaFoldDB" id="A0A2M7UW49"/>
<dbReference type="SUPFAM" id="SSF158446">
    <property type="entry name" value="IVS-encoded protein-like"/>
    <property type="match status" value="1"/>
</dbReference>
<sequence>MPTDEELEKYKKPDGTIDWGKYATDQLSAINYQSSKQKEAKSLEELSIFRISDQLSDSVWDIVSKWDYFAKKTIGEQWVRATDSIAANITEGYGRYFFGEYIVFLYYARGSLYESMFWLEKAHKRLLINDYLYRELKEKFDKLPIEINKVIKVVKSEAYKWKGRPKY</sequence>
<reference evidence="2" key="1">
    <citation type="submission" date="2017-09" db="EMBL/GenBank/DDBJ databases">
        <title>Depth-based differentiation of microbial function through sediment-hosted aquifers and enrichment of novel symbionts in the deep terrestrial subsurface.</title>
        <authorList>
            <person name="Probst A.J."/>
            <person name="Ladd B."/>
            <person name="Jarett J.K."/>
            <person name="Geller-Mcgrath D.E."/>
            <person name="Sieber C.M.K."/>
            <person name="Emerson J.B."/>
            <person name="Anantharaman K."/>
            <person name="Thomas B.C."/>
            <person name="Malmstrom R."/>
            <person name="Stieglmeier M."/>
            <person name="Klingl A."/>
            <person name="Woyke T."/>
            <person name="Ryan C.M."/>
            <person name="Banfield J.F."/>
        </authorList>
    </citation>
    <scope>NUCLEOTIDE SEQUENCE [LARGE SCALE GENOMIC DNA]</scope>
</reference>
<protein>
    <submittedName>
        <fullName evidence="1">Four helix bundle protein</fullName>
    </submittedName>
</protein>
<organism evidence="1 2">
    <name type="scientific">Candidatus Nealsonbacteria bacterium CG_4_10_14_0_2_um_filter_39_15</name>
    <dbReference type="NCBI Taxonomy" id="1974681"/>
    <lineage>
        <taxon>Bacteria</taxon>
        <taxon>Candidatus Nealsoniibacteriota</taxon>
    </lineage>
</organism>
<dbReference type="NCBIfam" id="TIGR02436">
    <property type="entry name" value="four helix bundle protein"/>
    <property type="match status" value="1"/>
</dbReference>
<evidence type="ECO:0000313" key="2">
    <source>
        <dbReference type="Proteomes" id="UP000230081"/>
    </source>
</evidence>
<gene>
    <name evidence="1" type="ORF">COX91_01520</name>
</gene>
<name>A0A2M7UW49_9BACT</name>
<dbReference type="Pfam" id="PF05635">
    <property type="entry name" value="23S_rRNA_IVP"/>
    <property type="match status" value="1"/>
</dbReference>
<proteinExistence type="predicted"/>
<evidence type="ECO:0000313" key="1">
    <source>
        <dbReference type="EMBL" id="PIZ88186.1"/>
    </source>
</evidence>
<dbReference type="Proteomes" id="UP000230081">
    <property type="component" value="Unassembled WGS sequence"/>
</dbReference>
<accession>A0A2M7UW49</accession>